<dbReference type="InterPro" id="IPR018510">
    <property type="entry name" value="DAP_epimerase_AS"/>
</dbReference>
<keyword evidence="5 9" id="KW-0028">Amino-acid biosynthesis</keyword>
<feature type="binding site" evidence="9">
    <location>
        <position position="13"/>
    </location>
    <ligand>
        <name>substrate</name>
    </ligand>
</feature>
<dbReference type="SUPFAM" id="SSF54506">
    <property type="entry name" value="Diaminopimelate epimerase-like"/>
    <property type="match status" value="1"/>
</dbReference>
<comment type="subcellular location">
    <subcellularLocation>
        <location evidence="9">Cytoplasm</location>
    </subcellularLocation>
</comment>
<dbReference type="PROSITE" id="PS01326">
    <property type="entry name" value="DAP_EPIMERASE"/>
    <property type="match status" value="1"/>
</dbReference>
<comment type="caution">
    <text evidence="11">The sequence shown here is derived from an EMBL/GenBank/DDBJ whole genome shotgun (WGS) entry which is preliminary data.</text>
</comment>
<feature type="site" description="Could be important to modulate the pK values of the two catalytic cysteine residues" evidence="9">
    <location>
        <position position="221"/>
    </location>
</feature>
<dbReference type="UniPathway" id="UPA00034">
    <property type="reaction ID" value="UER00025"/>
</dbReference>
<sequence>MKVPFTKMHGLGNSYIYIDGFQYKLEEQMIPKLAQEVSNVNTGIGSDGLIIVMPSEEADVRMRIFNKDGSEAMNCGNGLRCVAKFAFEHGYVMSSDFKIEAKSGVVDATVHLDNTGKFVNSVSIDMGPPILEREQIPMTTEHGSSTDQVIAEPFEVDEEQLVATAVSMGNPHVIFYEDNIKDAPVSTLGPKVTSDPRFPEGVNVEFVEIVNSREIIFRVWERGSGITQACGTGACAAVVSSVLNGFVKKGEEVTVHLDGGDLWISWLHNHHVLMRGPAETVVEGVFFSELT</sequence>
<keyword evidence="12" id="KW-1185">Reference proteome</keyword>
<evidence type="ECO:0000256" key="4">
    <source>
        <dbReference type="ARBA" id="ARBA00022490"/>
    </source>
</evidence>
<evidence type="ECO:0000256" key="5">
    <source>
        <dbReference type="ARBA" id="ARBA00022605"/>
    </source>
</evidence>
<accession>A0A511WAB4</accession>
<dbReference type="GO" id="GO:0008837">
    <property type="term" value="F:diaminopimelate epimerase activity"/>
    <property type="evidence" value="ECO:0007669"/>
    <property type="project" value="UniProtKB-UniRule"/>
</dbReference>
<keyword evidence="4 9" id="KW-0963">Cytoplasm</keyword>
<evidence type="ECO:0000256" key="3">
    <source>
        <dbReference type="ARBA" id="ARBA00013080"/>
    </source>
</evidence>
<protein>
    <recommendedName>
        <fullName evidence="3 9">Diaminopimelate epimerase</fullName>
        <shortName evidence="9">DAP epimerase</shortName>
        <ecNumber evidence="3 9">5.1.1.7</ecNumber>
    </recommendedName>
    <alternativeName>
        <fullName evidence="9">PLP-independent amino acid racemase</fullName>
    </alternativeName>
</protein>
<evidence type="ECO:0000256" key="1">
    <source>
        <dbReference type="ARBA" id="ARBA00005196"/>
    </source>
</evidence>
<feature type="binding site" evidence="9">
    <location>
        <begin position="221"/>
        <end position="222"/>
    </location>
    <ligand>
        <name>substrate</name>
    </ligand>
</feature>
<gene>
    <name evidence="9 11" type="primary">dapF</name>
    <name evidence="11" type="ORF">AHA02nite_27890</name>
</gene>
<name>A0A511WAB4_9BACI</name>
<keyword evidence="7 9" id="KW-0413">Isomerase</keyword>
<feature type="active site" evidence="10">
    <location>
        <position position="75"/>
    </location>
</feature>
<dbReference type="HAMAP" id="MF_00197">
    <property type="entry name" value="DAP_epimerase"/>
    <property type="match status" value="1"/>
</dbReference>
<comment type="catalytic activity">
    <reaction evidence="8 9">
        <text>(2S,6S)-2,6-diaminopimelate = meso-2,6-diaminopimelate</text>
        <dbReference type="Rhea" id="RHEA:15393"/>
        <dbReference type="ChEBI" id="CHEBI:57609"/>
        <dbReference type="ChEBI" id="CHEBI:57791"/>
        <dbReference type="EC" id="5.1.1.7"/>
    </reaction>
</comment>
<comment type="function">
    <text evidence="9">Catalyzes the stereoinversion of LL-2,6-diaminopimelate (L,L-DAP) to meso-diaminopimelate (meso-DAP), a precursor of L-lysine and an essential component of the bacterial peptidoglycan.</text>
</comment>
<dbReference type="PANTHER" id="PTHR31689">
    <property type="entry name" value="DIAMINOPIMELATE EPIMERASE, CHLOROPLASTIC"/>
    <property type="match status" value="1"/>
</dbReference>
<feature type="binding site" evidence="9">
    <location>
        <position position="203"/>
    </location>
    <ligand>
        <name>substrate</name>
    </ligand>
</feature>
<dbReference type="InterPro" id="IPR001653">
    <property type="entry name" value="DAP_epimerase_DapF"/>
</dbReference>
<feature type="binding site" evidence="9">
    <location>
        <position position="66"/>
    </location>
    <ligand>
        <name>substrate</name>
    </ligand>
</feature>
<evidence type="ECO:0000313" key="12">
    <source>
        <dbReference type="Proteomes" id="UP000321440"/>
    </source>
</evidence>
<dbReference type="Gene3D" id="3.10.310.10">
    <property type="entry name" value="Diaminopimelate Epimerase, Chain A, domain 1"/>
    <property type="match status" value="2"/>
</dbReference>
<dbReference type="EMBL" id="BJYA01000023">
    <property type="protein sequence ID" value="GEN47013.1"/>
    <property type="molecule type" value="Genomic_DNA"/>
</dbReference>
<dbReference type="Proteomes" id="UP000321440">
    <property type="component" value="Unassembled WGS sequence"/>
</dbReference>
<feature type="active site" description="Proton donor" evidence="9">
    <location>
        <position position="75"/>
    </location>
</feature>
<organism evidence="11 12">
    <name type="scientific">Alkalibacillus haloalkaliphilus</name>
    <dbReference type="NCBI Taxonomy" id="94136"/>
    <lineage>
        <taxon>Bacteria</taxon>
        <taxon>Bacillati</taxon>
        <taxon>Bacillota</taxon>
        <taxon>Bacilli</taxon>
        <taxon>Bacillales</taxon>
        <taxon>Bacillaceae</taxon>
        <taxon>Alkalibacillus</taxon>
    </lineage>
</organism>
<feature type="binding site" evidence="9">
    <location>
        <position position="170"/>
    </location>
    <ligand>
        <name>substrate</name>
    </ligand>
</feature>
<reference evidence="11 12" key="1">
    <citation type="submission" date="2019-07" db="EMBL/GenBank/DDBJ databases">
        <title>Whole genome shotgun sequence of Alkalibacillus haloalkaliphilus NBRC 103110.</title>
        <authorList>
            <person name="Hosoyama A."/>
            <person name="Uohara A."/>
            <person name="Ohji S."/>
            <person name="Ichikawa N."/>
        </authorList>
    </citation>
    <scope>NUCLEOTIDE SEQUENCE [LARGE SCALE GENOMIC DNA]</scope>
    <source>
        <strain evidence="11 12">NBRC 103110</strain>
    </source>
</reference>
<dbReference type="GO" id="GO:0009089">
    <property type="term" value="P:lysine biosynthetic process via diaminopimelate"/>
    <property type="evidence" value="ECO:0007669"/>
    <property type="project" value="UniProtKB-UniRule"/>
</dbReference>
<dbReference type="FunFam" id="3.10.310.10:FF:000004">
    <property type="entry name" value="Diaminopimelate epimerase"/>
    <property type="match status" value="1"/>
</dbReference>
<evidence type="ECO:0000256" key="8">
    <source>
        <dbReference type="ARBA" id="ARBA00051712"/>
    </source>
</evidence>
<evidence type="ECO:0000256" key="7">
    <source>
        <dbReference type="ARBA" id="ARBA00023235"/>
    </source>
</evidence>
<comment type="subunit">
    <text evidence="9">Homodimer.</text>
</comment>
<comment type="pathway">
    <text evidence="1 9">Amino-acid biosynthesis; L-lysine biosynthesis via DAP pathway; DL-2,6-diaminopimelate from LL-2,6-diaminopimelate: step 1/1.</text>
</comment>
<dbReference type="AlphaFoldDB" id="A0A511WAB4"/>
<comment type="caution">
    <text evidence="9">Lacks conserved residue(s) required for the propagation of feature annotation.</text>
</comment>
<keyword evidence="6 9" id="KW-0457">Lysine biosynthesis</keyword>
<feature type="active site" description="Proton acceptor" evidence="9">
    <location>
        <position position="230"/>
    </location>
</feature>
<dbReference type="Pfam" id="PF01678">
    <property type="entry name" value="DAP_epimerase"/>
    <property type="match status" value="2"/>
</dbReference>
<proteinExistence type="inferred from homology"/>
<evidence type="ECO:0000256" key="6">
    <source>
        <dbReference type="ARBA" id="ARBA00023154"/>
    </source>
</evidence>
<feature type="binding site" evidence="9">
    <location>
        <begin position="76"/>
        <end position="77"/>
    </location>
    <ligand>
        <name>substrate</name>
    </ligand>
</feature>
<evidence type="ECO:0000256" key="2">
    <source>
        <dbReference type="ARBA" id="ARBA00010219"/>
    </source>
</evidence>
<comment type="similarity">
    <text evidence="2 9">Belongs to the diaminopimelate epimerase family.</text>
</comment>
<dbReference type="GO" id="GO:0005829">
    <property type="term" value="C:cytosol"/>
    <property type="evidence" value="ECO:0007669"/>
    <property type="project" value="TreeGrafter"/>
</dbReference>
<dbReference type="NCBIfam" id="TIGR00652">
    <property type="entry name" value="DapF"/>
    <property type="match status" value="1"/>
</dbReference>
<feature type="binding site" evidence="9">
    <location>
        <begin position="231"/>
        <end position="232"/>
    </location>
    <ligand>
        <name>substrate</name>
    </ligand>
</feature>
<dbReference type="OrthoDB" id="9805408at2"/>
<evidence type="ECO:0000256" key="9">
    <source>
        <dbReference type="HAMAP-Rule" id="MF_00197"/>
    </source>
</evidence>
<evidence type="ECO:0000313" key="11">
    <source>
        <dbReference type="EMBL" id="GEN47013.1"/>
    </source>
</evidence>
<feature type="site" description="Could be important to modulate the pK values of the two catalytic cysteine residues" evidence="9">
    <location>
        <position position="172"/>
    </location>
</feature>
<evidence type="ECO:0000256" key="10">
    <source>
        <dbReference type="PROSITE-ProRule" id="PRU10125"/>
    </source>
</evidence>
<dbReference type="PANTHER" id="PTHR31689:SF0">
    <property type="entry name" value="DIAMINOPIMELATE EPIMERASE"/>
    <property type="match status" value="1"/>
</dbReference>
<dbReference type="EC" id="5.1.1.7" evidence="3 9"/>
<dbReference type="RefSeq" id="WP_146818330.1">
    <property type="nucleotide sequence ID" value="NZ_BJYA01000023.1"/>
</dbReference>